<dbReference type="EMBL" id="CAJHCQ010000005">
    <property type="protein sequence ID" value="CAD6531790.1"/>
    <property type="molecule type" value="Genomic_DNA"/>
</dbReference>
<accession>A0ABM8NLM7</accession>
<proteinExistence type="predicted"/>
<gene>
    <name evidence="2" type="ORF">LMG27952_02622</name>
</gene>
<protein>
    <submittedName>
        <fullName evidence="2">Uncharacterized protein</fullName>
    </submittedName>
</protein>
<keyword evidence="3" id="KW-1185">Reference proteome</keyword>
<dbReference type="RefSeq" id="WP_201696334.1">
    <property type="nucleotide sequence ID" value="NZ_CAJHCQ010000005.1"/>
</dbReference>
<feature type="region of interest" description="Disordered" evidence="1">
    <location>
        <begin position="1"/>
        <end position="25"/>
    </location>
</feature>
<dbReference type="Proteomes" id="UP000656319">
    <property type="component" value="Unassembled WGS sequence"/>
</dbReference>
<sequence>MSRSRRTTPIFGHTTVESERGDKKRWHQRFRAHERATLASAAPDALADHVTLLRNEAGNVWSMGKDGKSWWAPGHRVLTAERIARELGCTPRERATLKKRLLRRWMAK</sequence>
<name>A0ABM8NLM7_9BURK</name>
<organism evidence="2 3">
    <name type="scientific">Paraburkholderia hiiakae</name>
    <dbReference type="NCBI Taxonomy" id="1081782"/>
    <lineage>
        <taxon>Bacteria</taxon>
        <taxon>Pseudomonadati</taxon>
        <taxon>Pseudomonadota</taxon>
        <taxon>Betaproteobacteria</taxon>
        <taxon>Burkholderiales</taxon>
        <taxon>Burkholderiaceae</taxon>
        <taxon>Paraburkholderia</taxon>
    </lineage>
</organism>
<reference evidence="2 3" key="1">
    <citation type="submission" date="2020-10" db="EMBL/GenBank/DDBJ databases">
        <authorList>
            <person name="Peeters C."/>
        </authorList>
    </citation>
    <scope>NUCLEOTIDE SEQUENCE [LARGE SCALE GENOMIC DNA]</scope>
    <source>
        <strain evidence="2 3">LMG 27952</strain>
    </source>
</reference>
<comment type="caution">
    <text evidence="2">The sequence shown here is derived from an EMBL/GenBank/DDBJ whole genome shotgun (WGS) entry which is preliminary data.</text>
</comment>
<evidence type="ECO:0000256" key="1">
    <source>
        <dbReference type="SAM" id="MobiDB-lite"/>
    </source>
</evidence>
<evidence type="ECO:0000313" key="3">
    <source>
        <dbReference type="Proteomes" id="UP000656319"/>
    </source>
</evidence>
<evidence type="ECO:0000313" key="2">
    <source>
        <dbReference type="EMBL" id="CAD6531790.1"/>
    </source>
</evidence>